<keyword evidence="4" id="KW-1185">Reference proteome</keyword>
<dbReference type="Proteomes" id="UP000009170">
    <property type="component" value="Unassembled WGS sequence"/>
</dbReference>
<evidence type="ECO:0000256" key="1">
    <source>
        <dbReference type="SAM" id="MobiDB-lite"/>
    </source>
</evidence>
<reference evidence="3 4" key="2">
    <citation type="journal article" date="2014" name="BMC Genomics">
        <title>An improved genome of the model marine alga Ostreococcus tauri unfolds by assessing Illumina de novo assemblies.</title>
        <authorList>
            <person name="Blanc-Mathieu R."/>
            <person name="Verhelst B."/>
            <person name="Derelle E."/>
            <person name="Rombauts S."/>
            <person name="Bouget F.Y."/>
            <person name="Carre I."/>
            <person name="Chateau A."/>
            <person name="Eyre-Walker A."/>
            <person name="Grimsley N."/>
            <person name="Moreau H."/>
            <person name="Piegu B."/>
            <person name="Rivals E."/>
            <person name="Schackwitz W."/>
            <person name="Van de Peer Y."/>
            <person name="Piganeau G."/>
        </authorList>
    </citation>
    <scope>NUCLEOTIDE SEQUENCE [LARGE SCALE GENOMIC DNA]</scope>
    <source>
        <strain evidence="4">OTTH 0595 / CCAP 157/2 / RCC745</strain>
    </source>
</reference>
<keyword evidence="3" id="KW-0689">Ribosomal protein</keyword>
<feature type="compositionally biased region" description="Acidic residues" evidence="1">
    <location>
        <begin position="694"/>
        <end position="719"/>
    </location>
</feature>
<feature type="region of interest" description="Disordered" evidence="1">
    <location>
        <begin position="19"/>
        <end position="134"/>
    </location>
</feature>
<feature type="compositionally biased region" description="Acidic residues" evidence="1">
    <location>
        <begin position="124"/>
        <end position="133"/>
    </location>
</feature>
<organism evidence="3 4">
    <name type="scientific">Ostreococcus tauri</name>
    <name type="common">Marine green alga</name>
    <dbReference type="NCBI Taxonomy" id="70448"/>
    <lineage>
        <taxon>Eukaryota</taxon>
        <taxon>Viridiplantae</taxon>
        <taxon>Chlorophyta</taxon>
        <taxon>Mamiellophyceae</taxon>
        <taxon>Mamiellales</taxon>
        <taxon>Bathycoccaceae</taxon>
        <taxon>Ostreococcus</taxon>
    </lineage>
</organism>
<dbReference type="STRING" id="70448.A0A090M5U6"/>
<dbReference type="Gene3D" id="2.40.50.140">
    <property type="entry name" value="Nucleic acid-binding proteins"/>
    <property type="match status" value="1"/>
</dbReference>
<feature type="compositionally biased region" description="Acidic residues" evidence="1">
    <location>
        <begin position="60"/>
        <end position="91"/>
    </location>
</feature>
<dbReference type="InterPro" id="IPR012340">
    <property type="entry name" value="NA-bd_OB-fold"/>
</dbReference>
<dbReference type="SUPFAM" id="SSF50249">
    <property type="entry name" value="Nucleic acid-binding proteins"/>
    <property type="match status" value="1"/>
</dbReference>
<comment type="caution">
    <text evidence="3">The sequence shown here is derived from an EMBL/GenBank/DDBJ whole genome shotgun (WGS) entry which is preliminary data.</text>
</comment>
<protein>
    <submittedName>
        <fullName evidence="3">Ribosomal protein S1, RNA-binding domain</fullName>
    </submittedName>
</protein>
<feature type="domain" description="S1 motif" evidence="2">
    <location>
        <begin position="455"/>
        <end position="524"/>
    </location>
</feature>
<reference evidence="4" key="1">
    <citation type="journal article" date="2006" name="Proc. Natl. Acad. Sci. U.S.A.">
        <title>Genome analysis of the smallest free-living eukaryote Ostreococcus tauri unveils many unique features.</title>
        <authorList>
            <person name="Derelle E."/>
            <person name="Ferraz C."/>
            <person name="Rombauts S."/>
            <person name="Rouze P."/>
            <person name="Worden A.Z."/>
            <person name="Robbens S."/>
            <person name="Partensky F."/>
            <person name="Degroeve S."/>
            <person name="Echeynie S."/>
            <person name="Cooke R."/>
            <person name="Saeys Y."/>
            <person name="Wuyts J."/>
            <person name="Jabbari K."/>
            <person name="Bowler C."/>
            <person name="Panaud O."/>
            <person name="Piegu B."/>
            <person name="Ball S.G."/>
            <person name="Ral J.-P."/>
            <person name="Bouget F.-Y."/>
            <person name="Piganeau G."/>
            <person name="De Baets B."/>
            <person name="Picard A."/>
            <person name="Delseny M."/>
            <person name="Demaille J."/>
            <person name="Van de Peer Y."/>
            <person name="Moreau H."/>
        </authorList>
    </citation>
    <scope>NUCLEOTIDE SEQUENCE [LARGE SCALE GENOMIC DNA]</scope>
    <source>
        <strain evidence="4">OTTH 0595 / CCAP 157/2 / RCC745</strain>
    </source>
</reference>
<sequence>MTDARESLDVFAPGVARGRCDGERASGWGHRGRRTLARASGTNGSADGDVGGKDGFEGFFFDDDDAEAEADDVDDADAEDADEDEDEDDDDVFKRGFARSMYDDLGTGFEDEDEDDARSRDLDDLIDYDDSDDDKTGGTFGDIDLIAGQEELDDVERDVPVEKSRHFVDEAGNLRGRALYVCQLNWWLRVKNMQTYPPSKKEIAELVERTGVAHEDILAWYDDQCERYENMSIAERAEYEADCARRQNRIDQLVAEDFAERSSTHFIEEDIFYDEADLMHEADMDEEPLTLAMERLDDALREDEEREYLEKTGKVMDEDEEDGLDESQLERIFQDGSKANPFLISPRQQSGGDWKMISSGESGADDDDGEWIVEGGWDSLPQHEAVSAFDGGSLSFVGVQNEEIASGQNLWLRERAINTRHLEPATEVPLDTIDRDPARHFGDTERVMHHTLKHDQVLQGTVVAIDLYHGALIDCGTEIDALLPINETDWMTMRDHVTIGMELEVKVSDLRNKWWRFRYPLEVMPTRQDLLLMIGRHPHPFGSPINIYAGESWEEACLDAGRKVLAPQKADESKKLAKKRVDDMIKESAASNRRKLSVYEMEMLETGDAADETSRAYAKKLEARLAGQGTGEDDDDEFDDDDDDELFDDDFLRLENEDLDEDEEDDDGDVDVEPTDEVSSDLRGGSVKIKDEFHDDDEEEAEYSSVDEDEEDEPYAGAR</sequence>
<accession>A0A090M5U6</accession>
<proteinExistence type="predicted"/>
<dbReference type="GO" id="GO:0000427">
    <property type="term" value="C:plastid-encoded plastid RNA polymerase complex"/>
    <property type="evidence" value="ECO:0007669"/>
    <property type="project" value="InterPro"/>
</dbReference>
<evidence type="ECO:0000313" key="3">
    <source>
        <dbReference type="EMBL" id="CEF97474.1"/>
    </source>
</evidence>
<evidence type="ECO:0000259" key="2">
    <source>
        <dbReference type="PROSITE" id="PS50126"/>
    </source>
</evidence>
<dbReference type="PANTHER" id="PTHR36371:SF1">
    <property type="entry name" value="PROTEIN PLASTID TRANSCRIPTIONALLY ACTIVE 10"/>
    <property type="match status" value="1"/>
</dbReference>
<feature type="compositionally biased region" description="Acidic residues" evidence="1">
    <location>
        <begin position="631"/>
        <end position="649"/>
    </location>
</feature>
<dbReference type="RefSeq" id="XP_022838715.1">
    <property type="nucleotide sequence ID" value="XM_022984443.1"/>
</dbReference>
<dbReference type="KEGG" id="ota:OT_ostta04g01120"/>
<name>A0A090M5U6_OSTTA</name>
<dbReference type="PANTHER" id="PTHR36371">
    <property type="entry name" value="PROTEIN PLASTID TRANSCRIPTIONALLY ACTIVE 10"/>
    <property type="match status" value="1"/>
</dbReference>
<evidence type="ECO:0000313" key="4">
    <source>
        <dbReference type="Proteomes" id="UP000009170"/>
    </source>
</evidence>
<keyword evidence="3" id="KW-0687">Ribonucleoprotein</keyword>
<dbReference type="InterPro" id="IPR003029">
    <property type="entry name" value="S1_domain"/>
</dbReference>
<dbReference type="OrthoDB" id="514964at2759"/>
<dbReference type="GeneID" id="9834326"/>
<dbReference type="CDD" id="cd00164">
    <property type="entry name" value="S1_like"/>
    <property type="match status" value="1"/>
</dbReference>
<dbReference type="AlphaFoldDB" id="A0A090M5U6"/>
<feature type="compositionally biased region" description="Acidic residues" evidence="1">
    <location>
        <begin position="657"/>
        <end position="679"/>
    </location>
</feature>
<dbReference type="PROSITE" id="PS50126">
    <property type="entry name" value="S1"/>
    <property type="match status" value="1"/>
</dbReference>
<dbReference type="InterPro" id="IPR044967">
    <property type="entry name" value="PTAC10"/>
</dbReference>
<gene>
    <name evidence="3" type="ORF">OT_ostta04g01120</name>
</gene>
<feature type="region of interest" description="Disordered" evidence="1">
    <location>
        <begin position="624"/>
        <end position="719"/>
    </location>
</feature>
<dbReference type="InParanoid" id="A0A090M5U6"/>
<dbReference type="EMBL" id="CAID01000004">
    <property type="protein sequence ID" value="CEF97474.1"/>
    <property type="molecule type" value="Genomic_DNA"/>
</dbReference>
<dbReference type="GO" id="GO:0003723">
    <property type="term" value="F:RNA binding"/>
    <property type="evidence" value="ECO:0007669"/>
    <property type="project" value="InterPro"/>
</dbReference>
<dbReference type="GO" id="GO:0005840">
    <property type="term" value="C:ribosome"/>
    <property type="evidence" value="ECO:0007669"/>
    <property type="project" value="UniProtKB-KW"/>
</dbReference>